<keyword evidence="2" id="KW-0489">Methyltransferase</keyword>
<evidence type="ECO:0000313" key="3">
    <source>
        <dbReference type="Proteomes" id="UP000219494"/>
    </source>
</evidence>
<dbReference type="AlphaFoldDB" id="A0A285R214"/>
<dbReference type="GO" id="GO:0008168">
    <property type="term" value="F:methyltransferase activity"/>
    <property type="evidence" value="ECO:0007669"/>
    <property type="project" value="UniProtKB-KW"/>
</dbReference>
<reference evidence="2 3" key="1">
    <citation type="submission" date="2017-07" db="EMBL/GenBank/DDBJ databases">
        <authorList>
            <person name="Sun Z.S."/>
            <person name="Albrecht U."/>
            <person name="Echele G."/>
            <person name="Lee C.C."/>
        </authorList>
    </citation>
    <scope>NUCLEOTIDE SEQUENCE [LARGE SCALE GENOMIC DNA]</scope>
    <source>
        <strain evidence="2 3">CGMCC 1.12672</strain>
    </source>
</reference>
<dbReference type="SUPFAM" id="SSF53335">
    <property type="entry name" value="S-adenosyl-L-methionine-dependent methyltransferases"/>
    <property type="match status" value="1"/>
</dbReference>
<protein>
    <submittedName>
        <fullName evidence="2">Methyltransferase domain-containing protein</fullName>
    </submittedName>
</protein>
<organism evidence="2 3">
    <name type="scientific">Sphingomonas guangdongensis</name>
    <dbReference type="NCBI Taxonomy" id="1141890"/>
    <lineage>
        <taxon>Bacteria</taxon>
        <taxon>Pseudomonadati</taxon>
        <taxon>Pseudomonadota</taxon>
        <taxon>Alphaproteobacteria</taxon>
        <taxon>Sphingomonadales</taxon>
        <taxon>Sphingomonadaceae</taxon>
        <taxon>Sphingomonas</taxon>
    </lineage>
</organism>
<name>A0A285R214_9SPHN</name>
<dbReference type="Gene3D" id="3.40.50.150">
    <property type="entry name" value="Vaccinia Virus protein VP39"/>
    <property type="match status" value="1"/>
</dbReference>
<feature type="domain" description="Methyltransferase" evidence="1">
    <location>
        <begin position="9"/>
        <end position="96"/>
    </location>
</feature>
<dbReference type="InterPro" id="IPR025714">
    <property type="entry name" value="Methyltranfer_dom"/>
</dbReference>
<dbReference type="GO" id="GO:0032259">
    <property type="term" value="P:methylation"/>
    <property type="evidence" value="ECO:0007669"/>
    <property type="project" value="UniProtKB-KW"/>
</dbReference>
<dbReference type="Proteomes" id="UP000219494">
    <property type="component" value="Unassembled WGS sequence"/>
</dbReference>
<dbReference type="RefSeq" id="WP_245858555.1">
    <property type="nucleotide sequence ID" value="NZ_OBMI01000003.1"/>
</dbReference>
<dbReference type="Pfam" id="PF13847">
    <property type="entry name" value="Methyltransf_31"/>
    <property type="match status" value="1"/>
</dbReference>
<dbReference type="EMBL" id="OBMI01000003">
    <property type="protein sequence ID" value="SOB88150.1"/>
    <property type="molecule type" value="Genomic_DNA"/>
</dbReference>
<proteinExistence type="predicted"/>
<keyword evidence="3" id="KW-1185">Reference proteome</keyword>
<evidence type="ECO:0000313" key="2">
    <source>
        <dbReference type="EMBL" id="SOB88150.1"/>
    </source>
</evidence>
<sequence>MLREQGRHAVRIVDADCGSGALLIEAARHARALGFTAIEGRGIDGSPAMISRARIAAAGLQEPAIGVSFECVDLLTALAAETELPADLVLWSGKMHPDHRVELAAAVAAAGSCVIAAAVLHESGRHAA</sequence>
<accession>A0A285R214</accession>
<dbReference type="InterPro" id="IPR029063">
    <property type="entry name" value="SAM-dependent_MTases_sf"/>
</dbReference>
<evidence type="ECO:0000259" key="1">
    <source>
        <dbReference type="Pfam" id="PF13847"/>
    </source>
</evidence>
<gene>
    <name evidence="2" type="ORF">SAMN06297144_3294</name>
</gene>
<dbReference type="CDD" id="cd02440">
    <property type="entry name" value="AdoMet_MTases"/>
    <property type="match status" value="1"/>
</dbReference>
<keyword evidence="2" id="KW-0808">Transferase</keyword>